<gene>
    <name evidence="1" type="ORF">SLS58_001165</name>
</gene>
<protein>
    <submittedName>
        <fullName evidence="1">Uncharacterized protein</fullName>
    </submittedName>
</protein>
<sequence length="297" mass="33186">MFSPKILGYTTGPVPVTSAFTSAFNMRGDDYGNSLQSFLDFLELDRRAMMDYDSDTRASLAETGMYLKYVPARTSSSDSSNDKDKGIILLTGGAYLFTSPPARDAFARWTTHTYRDEATGVRFWDRPVFRDARRWTWDVVGAHHFAPPARHALSRVQHFSYENDADADDERAVGEALTTDLYPALLEAARERGAAAFWLLHAPDERLVATHFVGERGEGEGLEAAVARLEALPSLLAEEVRRRQQQQQKGLFPVKNTECTFDRTSLFVQNWLPVSRAAGGVPADTPNFPEMPQVTVE</sequence>
<comment type="caution">
    <text evidence="1">The sequence shown here is derived from an EMBL/GenBank/DDBJ whole genome shotgun (WGS) entry which is preliminary data.</text>
</comment>
<dbReference type="EMBL" id="JAKEKT020000004">
    <property type="protein sequence ID" value="KAL1650348.1"/>
    <property type="molecule type" value="Genomic_DNA"/>
</dbReference>
<name>A0ABR3U2Q3_9PEZI</name>
<organism evidence="1 2">
    <name type="scientific">Diplodia intermedia</name>
    <dbReference type="NCBI Taxonomy" id="856260"/>
    <lineage>
        <taxon>Eukaryota</taxon>
        <taxon>Fungi</taxon>
        <taxon>Dikarya</taxon>
        <taxon>Ascomycota</taxon>
        <taxon>Pezizomycotina</taxon>
        <taxon>Dothideomycetes</taxon>
        <taxon>Dothideomycetes incertae sedis</taxon>
        <taxon>Botryosphaeriales</taxon>
        <taxon>Botryosphaeriaceae</taxon>
        <taxon>Diplodia</taxon>
    </lineage>
</organism>
<evidence type="ECO:0000313" key="1">
    <source>
        <dbReference type="EMBL" id="KAL1650348.1"/>
    </source>
</evidence>
<evidence type="ECO:0000313" key="2">
    <source>
        <dbReference type="Proteomes" id="UP001521184"/>
    </source>
</evidence>
<keyword evidence="2" id="KW-1185">Reference proteome</keyword>
<reference evidence="1 2" key="1">
    <citation type="journal article" date="2023" name="Plant Dis.">
        <title>First Report of Diplodia intermedia Causing Canker and Dieback Diseases on Apple Trees in Canada.</title>
        <authorList>
            <person name="Ellouze W."/>
            <person name="Ilyukhin E."/>
            <person name="Sulman M."/>
            <person name="Ali S."/>
        </authorList>
    </citation>
    <scope>NUCLEOTIDE SEQUENCE [LARGE SCALE GENOMIC DNA]</scope>
    <source>
        <strain evidence="1 2">M45-28</strain>
    </source>
</reference>
<accession>A0ABR3U2Q3</accession>
<dbReference type="Proteomes" id="UP001521184">
    <property type="component" value="Unassembled WGS sequence"/>
</dbReference>
<proteinExistence type="predicted"/>